<dbReference type="PROSITE" id="PS51257">
    <property type="entry name" value="PROKAR_LIPOPROTEIN"/>
    <property type="match status" value="1"/>
</dbReference>
<dbReference type="RefSeq" id="WP_132506394.1">
    <property type="nucleotide sequence ID" value="NZ_SMKP01000016.1"/>
</dbReference>
<keyword evidence="3" id="KW-1185">Reference proteome</keyword>
<accession>A0A4R4X0I8</accession>
<proteinExistence type="predicted"/>
<evidence type="ECO:0000313" key="3">
    <source>
        <dbReference type="Proteomes" id="UP000294543"/>
    </source>
</evidence>
<feature type="compositionally biased region" description="Pro residues" evidence="1">
    <location>
        <begin position="167"/>
        <end position="181"/>
    </location>
</feature>
<dbReference type="Proteomes" id="UP000294543">
    <property type="component" value="Unassembled WGS sequence"/>
</dbReference>
<dbReference type="AlphaFoldDB" id="A0A4R4X0I8"/>
<feature type="region of interest" description="Disordered" evidence="1">
    <location>
        <begin position="145"/>
        <end position="202"/>
    </location>
</feature>
<evidence type="ECO:0000256" key="1">
    <source>
        <dbReference type="SAM" id="MobiDB-lite"/>
    </source>
</evidence>
<organism evidence="2 3">
    <name type="scientific">Nonomuraea diastatica</name>
    <dbReference type="NCBI Taxonomy" id="1848329"/>
    <lineage>
        <taxon>Bacteria</taxon>
        <taxon>Bacillati</taxon>
        <taxon>Actinomycetota</taxon>
        <taxon>Actinomycetes</taxon>
        <taxon>Streptosporangiales</taxon>
        <taxon>Streptosporangiaceae</taxon>
        <taxon>Nonomuraea</taxon>
    </lineage>
</organism>
<reference evidence="2 3" key="1">
    <citation type="submission" date="2019-03" db="EMBL/GenBank/DDBJ databases">
        <title>Draft genome sequences of novel Actinobacteria.</title>
        <authorList>
            <person name="Sahin N."/>
            <person name="Ay H."/>
            <person name="Saygin H."/>
        </authorList>
    </citation>
    <scope>NUCLEOTIDE SEQUENCE [LARGE SCALE GENOMIC DNA]</scope>
    <source>
        <strain evidence="2 3">KC712</strain>
    </source>
</reference>
<evidence type="ECO:0008006" key="4">
    <source>
        <dbReference type="Google" id="ProtNLM"/>
    </source>
</evidence>
<comment type="caution">
    <text evidence="2">The sequence shown here is derived from an EMBL/GenBank/DDBJ whole genome shotgun (WGS) entry which is preliminary data.</text>
</comment>
<dbReference type="EMBL" id="SMKP01000016">
    <property type="protein sequence ID" value="TDD23696.1"/>
    <property type="molecule type" value="Genomic_DNA"/>
</dbReference>
<name>A0A4R4X0I8_9ACTN</name>
<protein>
    <recommendedName>
        <fullName evidence="4">Copper chaperone PCu(A)C</fullName>
    </recommendedName>
</protein>
<gene>
    <name evidence="2" type="ORF">E1294_08200</name>
</gene>
<sequence>MRPIVSVMVAVALAATGCAKLGIDTVQWHPQNDGTNADGQGGVRLRNAFLLGGADPAKPPPQFPLYGVLVNAGDRPLRLERITVEGGGSVRLPGPVTLPPDQPVGTGEQPLATADGIRGGAVPLTFSFSGAPPLRVTVPVKPRTGHFANLAPSPAGPPSPTSAATAPPSPPGTAPPSPAPTSPGTGTGTGAPGPREPGVTTP</sequence>
<evidence type="ECO:0000313" key="2">
    <source>
        <dbReference type="EMBL" id="TDD23696.1"/>
    </source>
</evidence>
<dbReference type="OrthoDB" id="3536780at2"/>